<accession>A0A0V0QPG1</accession>
<feature type="region of interest" description="Disordered" evidence="1">
    <location>
        <begin position="747"/>
        <end position="767"/>
    </location>
</feature>
<feature type="compositionally biased region" description="Polar residues" evidence="1">
    <location>
        <begin position="1132"/>
        <end position="1142"/>
    </location>
</feature>
<feature type="compositionally biased region" description="Low complexity" evidence="1">
    <location>
        <begin position="1143"/>
        <end position="1158"/>
    </location>
</feature>
<feature type="region of interest" description="Disordered" evidence="1">
    <location>
        <begin position="1075"/>
        <end position="1114"/>
    </location>
</feature>
<reference evidence="2 3" key="1">
    <citation type="journal article" date="2015" name="Sci. Rep.">
        <title>Genome of the facultative scuticociliatosis pathogen Pseudocohnilembus persalinus provides insight into its virulence through horizontal gene transfer.</title>
        <authorList>
            <person name="Xiong J."/>
            <person name="Wang G."/>
            <person name="Cheng J."/>
            <person name="Tian M."/>
            <person name="Pan X."/>
            <person name="Warren A."/>
            <person name="Jiang C."/>
            <person name="Yuan D."/>
            <person name="Miao W."/>
        </authorList>
    </citation>
    <scope>NUCLEOTIDE SEQUENCE [LARGE SCALE GENOMIC DNA]</scope>
    <source>
        <strain evidence="2">36N120E</strain>
    </source>
</reference>
<organism evidence="2 3">
    <name type="scientific">Pseudocohnilembus persalinus</name>
    <name type="common">Ciliate</name>
    <dbReference type="NCBI Taxonomy" id="266149"/>
    <lineage>
        <taxon>Eukaryota</taxon>
        <taxon>Sar</taxon>
        <taxon>Alveolata</taxon>
        <taxon>Ciliophora</taxon>
        <taxon>Intramacronucleata</taxon>
        <taxon>Oligohymenophorea</taxon>
        <taxon>Scuticociliatia</taxon>
        <taxon>Philasterida</taxon>
        <taxon>Pseudocohnilembidae</taxon>
        <taxon>Pseudocohnilembus</taxon>
    </lineage>
</organism>
<gene>
    <name evidence="2" type="ORF">PPERSA_08291</name>
</gene>
<comment type="caution">
    <text evidence="2">The sequence shown here is derived from an EMBL/GenBank/DDBJ whole genome shotgun (WGS) entry which is preliminary data.</text>
</comment>
<feature type="region of interest" description="Disordered" evidence="1">
    <location>
        <begin position="874"/>
        <end position="903"/>
    </location>
</feature>
<dbReference type="Proteomes" id="UP000054937">
    <property type="component" value="Unassembled WGS sequence"/>
</dbReference>
<dbReference type="OMA" id="SIENGHH"/>
<proteinExistence type="predicted"/>
<feature type="region of interest" description="Disordered" evidence="1">
    <location>
        <begin position="824"/>
        <end position="844"/>
    </location>
</feature>
<protein>
    <submittedName>
        <fullName evidence="2">Uncharacterized protein</fullName>
    </submittedName>
</protein>
<evidence type="ECO:0000313" key="3">
    <source>
        <dbReference type="Proteomes" id="UP000054937"/>
    </source>
</evidence>
<sequence length="1428" mass="166414">MFMLPVTRTLNKYIDKKRRFEYIKVVNMLNANNPDFEPPQLHSESSEIEKHGQYDKEEQFLKDITISTNPERARKQGNNINININNNINNNQINNNINNNDINQINKNQKLNESQVNTTLLELNNKLGQIIGQKGNQSGLDINFSTYESNSKQKNQQYQNYNFESKFGSQKQYYRNKNQMNLSHFLNFLNQKQLDLSQGSSIRSLQEKSFQFIENNSLSQFRVKNSSQKQNLEGQNSKLDFKKKRNSVNNYLNQQIQNYNLNKMQDLENIQIGFNQQEQRKEHHEGEQIKDFQHGQEFQENQDFKQQLKGEQIQKQAQKQKQIQIQHGSDFIGDNQVQYLKDIGRISQDLVNFESESQNCYQSSNQSQNQNQNQNQNIEINKFYQQIVSGNSKSTLNKMDQKNEEEQEFYQQQQFNRQKLEKSPDGSTLKLSRNNLYSNNNNTQKQQLQKQISQNNLKLIQNQQQNRSQSNINKKNKGQQSSSSIKKYGKKSREGTLIQNNSNQNQNSNSNYNQSIGNIINLSQNLQQQQQNQQVNSIEIIKSIISKSKNHSNSNSNLRNSSTTQTKSSASNKKSISSKKNGIYSNNVGIQLQQQQNNQNNSNFSRKQSQKQLLGNNISNSIGEDQKQIQQQSQSQQISARDKGEKSLHIKKGLQNQQNSYKFDNIIDIKNVYNNISQKILSQENNLNGKKAEISKKSSKKQISKTRQNSFGNGNSNNLLNMQYLDQNGNLSYKPQHQRAKTERALLNENSQDERSSSNQLRKNNNNKENQVCDQAVKYQQNGQIFNQTERLYGHFRQSSEDKGLVKKGIQQLLQQQKKSVKKLSQQQQQLQQNLNNNNNNSKQVLSVNKSNNIQQQGSVQIQNPSYKQNLQNLKKAQSVNSRQQQHSQMQSQRSLNKSPNLVQNYRNNNYFSQEVSPSQRLVYNNFSKNINKNNLNQRQMQQQQQEQQYQQQDYDSYLNSLANMLKSCNNQKIQGKSSQQNLYISNKRKAQKKSVGVGNLTTNNNISKNLQSVGYKSDFNNYTNINYNNKNVINSSMVKKSKLSVHKSSESKLQKESTNFKVFQNNLQSIIDQQQQNRNQSSQKAQNLDSYQKQQPQQQQQQQNGQISKSSSKKNSIYFGKKLSQQQICENLSRGSSSQHFQSNMNLSNNQSNNQSIKQKKSNMDQTEYQQLIKQYKSLQQKQYQQKELKLLQEIKSKTQQTSNINTKFNSKRNSQPCNQQSLYQQYNIHSSVNNNNNNINNNNNSNIVSKNNISSLGTEQKTNKQQFTLNLNKLKIQQQQQQQHLNNNFQQQQFIEENEEYEQSGNEGQQQQISQNFQDFTYQKGNQINQNGKVHAFTQRNLNEQFSDVQIDYSQFKEQFLNNQLKNNTLQQQQKIKTNMNSNNSNSNNLSSRLSKNARDDQDFFSKIQNEVNNLQMQQQFQQTYR</sequence>
<feature type="compositionally biased region" description="Low complexity" evidence="1">
    <location>
        <begin position="709"/>
        <end position="721"/>
    </location>
</feature>
<keyword evidence="3" id="KW-1185">Reference proteome</keyword>
<feature type="region of interest" description="Disordered" evidence="1">
    <location>
        <begin position="624"/>
        <end position="647"/>
    </location>
</feature>
<feature type="compositionally biased region" description="Low complexity" evidence="1">
    <location>
        <begin position="628"/>
        <end position="639"/>
    </location>
</feature>
<feature type="compositionally biased region" description="Low complexity" evidence="1">
    <location>
        <begin position="757"/>
        <end position="767"/>
    </location>
</feature>
<dbReference type="EMBL" id="LDAU01000121">
    <property type="protein sequence ID" value="KRX04076.1"/>
    <property type="molecule type" value="Genomic_DNA"/>
</dbReference>
<feature type="compositionally biased region" description="Low complexity" evidence="1">
    <location>
        <begin position="462"/>
        <end position="486"/>
    </location>
</feature>
<feature type="region of interest" description="Disordered" evidence="1">
    <location>
        <begin position="462"/>
        <end position="493"/>
    </location>
</feature>
<feature type="compositionally biased region" description="Basic and acidic residues" evidence="1">
    <location>
        <begin position="747"/>
        <end position="756"/>
    </location>
</feature>
<evidence type="ECO:0000256" key="1">
    <source>
        <dbReference type="SAM" id="MobiDB-lite"/>
    </source>
</evidence>
<feature type="compositionally biased region" description="Low complexity" evidence="1">
    <location>
        <begin position="882"/>
        <end position="895"/>
    </location>
</feature>
<feature type="compositionally biased region" description="Low complexity" evidence="1">
    <location>
        <begin position="431"/>
        <end position="444"/>
    </location>
</feature>
<dbReference type="InParanoid" id="A0A0V0QPG1"/>
<feature type="region of interest" description="Disordered" evidence="1">
    <location>
        <begin position="687"/>
        <end position="721"/>
    </location>
</feature>
<evidence type="ECO:0000313" key="2">
    <source>
        <dbReference type="EMBL" id="KRX04076.1"/>
    </source>
</evidence>
<feature type="region of interest" description="Disordered" evidence="1">
    <location>
        <begin position="1132"/>
        <end position="1167"/>
    </location>
</feature>
<name>A0A0V0QPG1_PSEPJ</name>
<feature type="region of interest" description="Disordered" evidence="1">
    <location>
        <begin position="549"/>
        <end position="582"/>
    </location>
</feature>
<feature type="region of interest" description="Disordered" evidence="1">
    <location>
        <begin position="396"/>
        <end position="444"/>
    </location>
</feature>